<organism evidence="1 2">
    <name type="scientific">Oryza meyeriana var. granulata</name>
    <dbReference type="NCBI Taxonomy" id="110450"/>
    <lineage>
        <taxon>Eukaryota</taxon>
        <taxon>Viridiplantae</taxon>
        <taxon>Streptophyta</taxon>
        <taxon>Embryophyta</taxon>
        <taxon>Tracheophyta</taxon>
        <taxon>Spermatophyta</taxon>
        <taxon>Magnoliopsida</taxon>
        <taxon>Liliopsida</taxon>
        <taxon>Poales</taxon>
        <taxon>Poaceae</taxon>
        <taxon>BOP clade</taxon>
        <taxon>Oryzoideae</taxon>
        <taxon>Oryzeae</taxon>
        <taxon>Oryzinae</taxon>
        <taxon>Oryza</taxon>
        <taxon>Oryza meyeriana</taxon>
    </lineage>
</organism>
<proteinExistence type="predicted"/>
<protein>
    <submittedName>
        <fullName evidence="1">Uncharacterized protein</fullName>
    </submittedName>
</protein>
<dbReference type="EMBL" id="SPHZ02000012">
    <property type="protein sequence ID" value="KAF0887979.1"/>
    <property type="molecule type" value="Genomic_DNA"/>
</dbReference>
<keyword evidence="2" id="KW-1185">Reference proteome</keyword>
<gene>
    <name evidence="1" type="ORF">E2562_006901</name>
</gene>
<dbReference type="Proteomes" id="UP000479710">
    <property type="component" value="Unassembled WGS sequence"/>
</dbReference>
<name>A0A6G1BJ01_9ORYZ</name>
<evidence type="ECO:0000313" key="2">
    <source>
        <dbReference type="Proteomes" id="UP000479710"/>
    </source>
</evidence>
<reference evidence="1 2" key="1">
    <citation type="submission" date="2019-11" db="EMBL/GenBank/DDBJ databases">
        <title>Whole genome sequence of Oryza granulata.</title>
        <authorList>
            <person name="Li W."/>
        </authorList>
    </citation>
    <scope>NUCLEOTIDE SEQUENCE [LARGE SCALE GENOMIC DNA]</scope>
    <source>
        <strain evidence="2">cv. Menghai</strain>
        <tissue evidence="1">Leaf</tissue>
    </source>
</reference>
<dbReference type="OrthoDB" id="710558at2759"/>
<comment type="caution">
    <text evidence="1">The sequence shown here is derived from an EMBL/GenBank/DDBJ whole genome shotgun (WGS) entry which is preliminary data.</text>
</comment>
<accession>A0A6G1BJ01</accession>
<dbReference type="AlphaFoldDB" id="A0A6G1BJ01"/>
<evidence type="ECO:0000313" key="1">
    <source>
        <dbReference type="EMBL" id="KAF0887979.1"/>
    </source>
</evidence>
<sequence length="70" mass="7878">MAAPCGMEDDWPYPLLCRDIDARYRARQMSSGRPNDLTVFCLSLGCCKLDGITMRKKLATVMDKIEIHGV</sequence>